<evidence type="ECO:0000256" key="1">
    <source>
        <dbReference type="PIRNR" id="PIRNR007466"/>
    </source>
</evidence>
<keyword evidence="1" id="KW-0547">Nucleotide-binding</keyword>
<dbReference type="STRING" id="1121305.CLCOL_05890"/>
<dbReference type="SUPFAM" id="SSF52540">
    <property type="entry name" value="P-loop containing nucleoside triphosphate hydrolases"/>
    <property type="match status" value="1"/>
</dbReference>
<dbReference type="GO" id="GO:0030435">
    <property type="term" value="P:sporulation resulting in formation of a cellular spore"/>
    <property type="evidence" value="ECO:0007669"/>
    <property type="project" value="UniProtKB-KW"/>
</dbReference>
<comment type="subcellular location">
    <subcellularLocation>
        <location evidence="1">Cytoplasm</location>
    </subcellularLocation>
</comment>
<dbReference type="PIRSF" id="PIRSF007466">
    <property type="entry name" value="SpoIVA"/>
    <property type="match status" value="1"/>
</dbReference>
<dbReference type="EC" id="3.6.1.-" evidence="1"/>
<evidence type="ECO:0000313" key="6">
    <source>
        <dbReference type="Proteomes" id="UP000075374"/>
    </source>
</evidence>
<comment type="function">
    <text evidence="1">ATPase. Has a role at an early stage in the morphogenesis of the spore coat.</text>
</comment>
<dbReference type="Pfam" id="PF09547">
    <property type="entry name" value="SpoIVA_ATPase"/>
    <property type="match status" value="1"/>
</dbReference>
<keyword evidence="1" id="KW-0963">Cytoplasm</keyword>
<dbReference type="Gene3D" id="3.40.50.300">
    <property type="entry name" value="P-loop containing nucleotide triphosphate hydrolases"/>
    <property type="match status" value="1"/>
</dbReference>
<dbReference type="CDD" id="cd00882">
    <property type="entry name" value="Ras_like_GTPase"/>
    <property type="match status" value="1"/>
</dbReference>
<comment type="caution">
    <text evidence="5">The sequence shown here is derived from an EMBL/GenBank/DDBJ whole genome shotgun (WGS) entry which is preliminary data.</text>
</comment>
<dbReference type="NCBIfam" id="TIGR02836">
    <property type="entry name" value="spore_IV_A"/>
    <property type="match status" value="1"/>
</dbReference>
<dbReference type="Pfam" id="PF20438">
    <property type="entry name" value="SpoIVA_middle"/>
    <property type="match status" value="1"/>
</dbReference>
<dbReference type="GO" id="GO:0005524">
    <property type="term" value="F:ATP binding"/>
    <property type="evidence" value="ECO:0007669"/>
    <property type="project" value="UniProtKB-KW"/>
</dbReference>
<evidence type="ECO:0000259" key="2">
    <source>
        <dbReference type="Pfam" id="PF09547"/>
    </source>
</evidence>
<dbReference type="InterPro" id="IPR046841">
    <property type="entry name" value="SpoIVA_middle"/>
</dbReference>
<dbReference type="Proteomes" id="UP000075374">
    <property type="component" value="Unassembled WGS sequence"/>
</dbReference>
<dbReference type="Pfam" id="PF20439">
    <property type="entry name" value="SpoIVA_C"/>
    <property type="match status" value="1"/>
</dbReference>
<dbReference type="GO" id="GO:0005737">
    <property type="term" value="C:cytoplasm"/>
    <property type="evidence" value="ECO:0007669"/>
    <property type="project" value="UniProtKB-SubCell"/>
</dbReference>
<evidence type="ECO:0000259" key="3">
    <source>
        <dbReference type="Pfam" id="PF20438"/>
    </source>
</evidence>
<dbReference type="AlphaFoldDB" id="A0A151AQN5"/>
<reference evidence="5 6" key="1">
    <citation type="submission" date="2016-02" db="EMBL/GenBank/DDBJ databases">
        <title>Genome sequence of Clostridium colicanis DSM 13634.</title>
        <authorList>
            <person name="Poehlein A."/>
            <person name="Daniel R."/>
        </authorList>
    </citation>
    <scope>NUCLEOTIDE SEQUENCE [LARGE SCALE GENOMIC DNA]</scope>
    <source>
        <strain evidence="5 6">DSM 13634</strain>
    </source>
</reference>
<feature type="domain" description="Sporulation stage IV protein A C-terminal" evidence="4">
    <location>
        <begin position="417"/>
        <end position="492"/>
    </location>
</feature>
<dbReference type="EMBL" id="LTBB01000002">
    <property type="protein sequence ID" value="KYH29951.1"/>
    <property type="molecule type" value="Genomic_DNA"/>
</dbReference>
<dbReference type="InterPro" id="IPR014201">
    <property type="entry name" value="Spore_IV_A"/>
</dbReference>
<dbReference type="InterPro" id="IPR046840">
    <property type="entry name" value="SpoIVA_C"/>
</dbReference>
<organism evidence="5 6">
    <name type="scientific">Clostridium colicanis DSM 13634</name>
    <dbReference type="NCBI Taxonomy" id="1121305"/>
    <lineage>
        <taxon>Bacteria</taxon>
        <taxon>Bacillati</taxon>
        <taxon>Bacillota</taxon>
        <taxon>Clostridia</taxon>
        <taxon>Eubacteriales</taxon>
        <taxon>Clostridiaceae</taxon>
        <taxon>Clostridium</taxon>
    </lineage>
</organism>
<comment type="catalytic activity">
    <reaction evidence="1">
        <text>ATP + H2O = ADP + phosphate + H(+)</text>
        <dbReference type="Rhea" id="RHEA:13065"/>
        <dbReference type="ChEBI" id="CHEBI:15377"/>
        <dbReference type="ChEBI" id="CHEBI:15378"/>
        <dbReference type="ChEBI" id="CHEBI:30616"/>
        <dbReference type="ChEBI" id="CHEBI:43474"/>
        <dbReference type="ChEBI" id="CHEBI:456216"/>
    </reaction>
</comment>
<proteinExistence type="predicted"/>
<keyword evidence="1" id="KW-0067">ATP-binding</keyword>
<dbReference type="GO" id="GO:0016887">
    <property type="term" value="F:ATP hydrolysis activity"/>
    <property type="evidence" value="ECO:0007669"/>
    <property type="project" value="InterPro"/>
</dbReference>
<accession>A0A151AQN5</accession>
<protein>
    <recommendedName>
        <fullName evidence="1">Stage IV sporulation protein A</fullName>
        <ecNumber evidence="1">3.6.1.-</ecNumber>
    </recommendedName>
    <alternativeName>
        <fullName evidence="1">Coat morphogenetic protein SpoIVA</fullName>
    </alternativeName>
</protein>
<evidence type="ECO:0000313" key="5">
    <source>
        <dbReference type="EMBL" id="KYH29951.1"/>
    </source>
</evidence>
<gene>
    <name evidence="5" type="primary">spoIVA</name>
    <name evidence="5" type="ORF">CLCOL_05890</name>
</gene>
<keyword evidence="6" id="KW-1185">Reference proteome</keyword>
<dbReference type="InterPro" id="IPR046842">
    <property type="entry name" value="SpoIVA_ATPase"/>
</dbReference>
<keyword evidence="1 5" id="KW-0378">Hydrolase</keyword>
<sequence>MENFNIYKDIADRTQGDIYVGVVGPVRTGKSTFIKRFMELMVIPNIENAYKKQRAQDELPQSASGKSIHTTEPKFVPNEAIEIDLNGGTKFKVRMVDCVGYIVKSALGYNEGDQPKMVTTPWYDYEIPFEEAAEIGTKKVINEHSTIGLLVTTDGSITGIDRSDYVEAEERVVNELKAINKPFIMILNSRNVNNEETLQLGKELQEKYDVPVQVMDVANMKESDITNVFERILKEFPIKEINIDMPEWIEKLEITHWLKDNFISLVKNMCKNIYKVRDIKKFIEEFKDMDFLENSKLNEINMGEGTARIELHPKQELFYKVLSEVCERSISGENELLSIMKELSEAKTEYDKIADALRDVKERGYGLVSPQLSEMRLEEPEIVRQGTRYGVKLKASAPSLHLIRADIQAEISPIMGTERESEELVKSLLEQFESDPSKIWESNMFGKSLEVLVKDGLQNKLYKMPEDVQIKIRKTLEKIINEGNGGLICIIL</sequence>
<dbReference type="InterPro" id="IPR027417">
    <property type="entry name" value="P-loop_NTPase"/>
</dbReference>
<name>A0A151AQN5_9CLOT</name>
<feature type="domain" description="Stage IV sporulation protein A ATPase" evidence="2">
    <location>
        <begin position="1"/>
        <end position="237"/>
    </location>
</feature>
<dbReference type="RefSeq" id="WP_061857513.1">
    <property type="nucleotide sequence ID" value="NZ_LTBB01000002.1"/>
</dbReference>
<dbReference type="PATRIC" id="fig|1121305.3.peg.594"/>
<feature type="domain" description="Stage IV sporulation protein A middle" evidence="3">
    <location>
        <begin position="238"/>
        <end position="416"/>
    </location>
</feature>
<evidence type="ECO:0000259" key="4">
    <source>
        <dbReference type="Pfam" id="PF20439"/>
    </source>
</evidence>
<keyword evidence="1" id="KW-0749">Sporulation</keyword>